<protein>
    <submittedName>
        <fullName evidence="1 3">Uncharacterized protein</fullName>
    </submittedName>
</protein>
<reference evidence="3" key="1">
    <citation type="submission" date="2016-06" db="UniProtKB">
        <authorList>
            <consortium name="WormBaseParasite"/>
        </authorList>
    </citation>
    <scope>IDENTIFICATION</scope>
</reference>
<dbReference type="Proteomes" id="UP000270296">
    <property type="component" value="Unassembled WGS sequence"/>
</dbReference>
<evidence type="ECO:0000313" key="3">
    <source>
        <dbReference type="WBParaSite" id="SBAD_0000220001-mRNA-1"/>
    </source>
</evidence>
<organism evidence="3">
    <name type="scientific">Soboliphyme baturini</name>
    <dbReference type="NCBI Taxonomy" id="241478"/>
    <lineage>
        <taxon>Eukaryota</taxon>
        <taxon>Metazoa</taxon>
        <taxon>Ecdysozoa</taxon>
        <taxon>Nematoda</taxon>
        <taxon>Enoplea</taxon>
        <taxon>Dorylaimia</taxon>
        <taxon>Dioctophymatida</taxon>
        <taxon>Dioctophymatoidea</taxon>
        <taxon>Soboliphymatidae</taxon>
        <taxon>Soboliphyme</taxon>
    </lineage>
</organism>
<dbReference type="WBParaSite" id="SBAD_0000220001-mRNA-1">
    <property type="protein sequence ID" value="SBAD_0000220001-mRNA-1"/>
    <property type="gene ID" value="SBAD_0000220001"/>
</dbReference>
<name>A0A183IEQ3_9BILA</name>
<dbReference type="AlphaFoldDB" id="A0A183IEQ3"/>
<proteinExistence type="predicted"/>
<evidence type="ECO:0000313" key="2">
    <source>
        <dbReference type="Proteomes" id="UP000270296"/>
    </source>
</evidence>
<keyword evidence="2" id="KW-1185">Reference proteome</keyword>
<dbReference type="EMBL" id="UZAM01007085">
    <property type="protein sequence ID" value="VDO96519.1"/>
    <property type="molecule type" value="Genomic_DNA"/>
</dbReference>
<accession>A0A183IEQ3</accession>
<reference evidence="1 2" key="2">
    <citation type="submission" date="2018-11" db="EMBL/GenBank/DDBJ databases">
        <authorList>
            <consortium name="Pathogen Informatics"/>
        </authorList>
    </citation>
    <scope>NUCLEOTIDE SEQUENCE [LARGE SCALE GENOMIC DNA]</scope>
</reference>
<gene>
    <name evidence="1" type="ORF">SBAD_LOCUS2097</name>
</gene>
<sequence length="125" mass="14088">MVTFSHKSVSVLGVRRVSSQSVIDTTRRRHVDEDLLVSSHYLQHSSSNAARHRAESNVRKQVAAAPLSNTSFFRRASWMPVATDPCQMASFVHRSSSPLVDKEAQEQMALRAVCHRRYRTGPGPW</sequence>
<evidence type="ECO:0000313" key="1">
    <source>
        <dbReference type="EMBL" id="VDO96519.1"/>
    </source>
</evidence>